<dbReference type="EMBL" id="LVHD01000046">
    <property type="protein sequence ID" value="OAG75465.1"/>
    <property type="molecule type" value="Genomic_DNA"/>
</dbReference>
<feature type="compositionally biased region" description="Basic residues" evidence="1">
    <location>
        <begin position="9"/>
        <end position="18"/>
    </location>
</feature>
<gene>
    <name evidence="2" type="ORF">Amal_03365</name>
</gene>
<organism evidence="2 3">
    <name type="scientific">Acetobacter malorum</name>
    <dbReference type="NCBI Taxonomy" id="178901"/>
    <lineage>
        <taxon>Bacteria</taxon>
        <taxon>Pseudomonadati</taxon>
        <taxon>Pseudomonadota</taxon>
        <taxon>Alphaproteobacteria</taxon>
        <taxon>Acetobacterales</taxon>
        <taxon>Acetobacteraceae</taxon>
        <taxon>Acetobacter</taxon>
    </lineage>
</organism>
<name>A0A177G7X0_9PROT</name>
<dbReference type="Proteomes" id="UP000077349">
    <property type="component" value="Unassembled WGS sequence"/>
</dbReference>
<proteinExistence type="predicted"/>
<evidence type="ECO:0000313" key="3">
    <source>
        <dbReference type="Proteomes" id="UP000077349"/>
    </source>
</evidence>
<dbReference type="AlphaFoldDB" id="A0A177G7X0"/>
<protein>
    <submittedName>
        <fullName evidence="2">Uncharacterized protein</fullName>
    </submittedName>
</protein>
<sequence>MDTDSVSTHRQHPGRSRSRPIDGCNCSLILTEQKDRARILPVPRFTRALDEVVGALAASGPAQGRYHQFRLTCSFGTVIALIV</sequence>
<accession>A0A177G7X0</accession>
<evidence type="ECO:0000256" key="1">
    <source>
        <dbReference type="SAM" id="MobiDB-lite"/>
    </source>
</evidence>
<evidence type="ECO:0000313" key="2">
    <source>
        <dbReference type="EMBL" id="OAG75465.1"/>
    </source>
</evidence>
<feature type="region of interest" description="Disordered" evidence="1">
    <location>
        <begin position="1"/>
        <end position="22"/>
    </location>
</feature>
<dbReference type="PATRIC" id="fig|178901.16.peg.3596"/>
<comment type="caution">
    <text evidence="2">The sequence shown here is derived from an EMBL/GenBank/DDBJ whole genome shotgun (WGS) entry which is preliminary data.</text>
</comment>
<reference evidence="2 3" key="1">
    <citation type="submission" date="2016-03" db="EMBL/GenBank/DDBJ databases">
        <title>Draft genome sequence of Acetobacter malorum CECT 7742, a strain isolated from strawberry vinegar.</title>
        <authorList>
            <person name="Sainz F."/>
            <person name="Mas A."/>
            <person name="Torija M.J."/>
        </authorList>
    </citation>
    <scope>NUCLEOTIDE SEQUENCE [LARGE SCALE GENOMIC DNA]</scope>
    <source>
        <strain evidence="2 3">CECT 7742</strain>
    </source>
</reference>